<dbReference type="GO" id="GO:0008270">
    <property type="term" value="F:zinc ion binding"/>
    <property type="evidence" value="ECO:0007669"/>
    <property type="project" value="UniProtKB-UniRule"/>
</dbReference>
<dbReference type="SMART" id="SM00947">
    <property type="entry name" value="Pro_CA"/>
    <property type="match status" value="1"/>
</dbReference>
<evidence type="ECO:0000256" key="8">
    <source>
        <dbReference type="RuleBase" id="RU003956"/>
    </source>
</evidence>
<dbReference type="AlphaFoldDB" id="A0A4Z2DGX9"/>
<gene>
    <name evidence="9" type="ORF">EWB00_001117</name>
</gene>
<dbReference type="InterPro" id="IPR036874">
    <property type="entry name" value="Carbonic_anhydrase_sf"/>
</dbReference>
<dbReference type="Proteomes" id="UP000311919">
    <property type="component" value="Unassembled WGS sequence"/>
</dbReference>
<feature type="binding site" evidence="7">
    <location>
        <position position="104"/>
    </location>
    <ligand>
        <name>Zn(2+)</name>
        <dbReference type="ChEBI" id="CHEBI:29105"/>
    </ligand>
</feature>
<protein>
    <recommendedName>
        <fullName evidence="2 8">Carbonic anhydrase</fullName>
        <ecNumber evidence="2 8">4.2.1.1</ecNumber>
    </recommendedName>
    <alternativeName>
        <fullName evidence="8">Carbonate dehydratase</fullName>
    </alternativeName>
</protein>
<comment type="catalytic activity">
    <reaction evidence="6 8">
        <text>hydrogencarbonate + H(+) = CO2 + H2O</text>
        <dbReference type="Rhea" id="RHEA:10748"/>
        <dbReference type="ChEBI" id="CHEBI:15377"/>
        <dbReference type="ChEBI" id="CHEBI:15378"/>
        <dbReference type="ChEBI" id="CHEBI:16526"/>
        <dbReference type="ChEBI" id="CHEBI:17544"/>
        <dbReference type="EC" id="4.2.1.1"/>
    </reaction>
</comment>
<evidence type="ECO:0000256" key="1">
    <source>
        <dbReference type="ARBA" id="ARBA00006217"/>
    </source>
</evidence>
<dbReference type="SUPFAM" id="SSF53056">
    <property type="entry name" value="beta-carbonic anhydrase, cab"/>
    <property type="match status" value="1"/>
</dbReference>
<keyword evidence="5 8" id="KW-0456">Lyase</keyword>
<sequence>MNQILSRILKLAHFNKPKYLNQLKGFNEKPNILAAVVTCVDSRVIPSTFLCSNVGELFIERNPGNFVCCENTSLNHSNENYVTPGFLELTLIRCKITDIIICGHSDCRAMNLLNNLGKCMHEQQYPYLSHHYHQSNNIDKEVNKLKSSPLEKWIWENGCKTLQNFHLKSNILSFTSSLHSNCPKLELDLNLVKHLTEIDLLSQANVLQQMINVYSYEMLTKQLQQNFIRVHGMWFKLHSGDTLVYNRQNKSFIPINEATISSLIDEV</sequence>
<evidence type="ECO:0000256" key="5">
    <source>
        <dbReference type="ARBA" id="ARBA00023239"/>
    </source>
</evidence>
<dbReference type="PANTHER" id="PTHR11002">
    <property type="entry name" value="CARBONIC ANHYDRASE"/>
    <property type="match status" value="1"/>
</dbReference>
<dbReference type="GO" id="GO:0004089">
    <property type="term" value="F:carbonate dehydratase activity"/>
    <property type="evidence" value="ECO:0007669"/>
    <property type="project" value="UniProtKB-UniRule"/>
</dbReference>
<dbReference type="EC" id="4.2.1.1" evidence="2 8"/>
<feature type="binding site" evidence="7">
    <location>
        <position position="107"/>
    </location>
    <ligand>
        <name>Zn(2+)</name>
        <dbReference type="ChEBI" id="CHEBI:29105"/>
    </ligand>
</feature>
<dbReference type="Gene3D" id="3.40.1050.10">
    <property type="entry name" value="Carbonic anhydrase"/>
    <property type="match status" value="1"/>
</dbReference>
<accession>A0A4Z2DGX9</accession>
<comment type="caution">
    <text evidence="9">The sequence shown here is derived from an EMBL/GenBank/DDBJ whole genome shotgun (WGS) entry which is preliminary data.</text>
</comment>
<keyword evidence="10" id="KW-1185">Reference proteome</keyword>
<dbReference type="OrthoDB" id="10020193at2759"/>
<evidence type="ECO:0000313" key="10">
    <source>
        <dbReference type="Proteomes" id="UP000311919"/>
    </source>
</evidence>
<keyword evidence="3 7" id="KW-0479">Metal-binding</keyword>
<feature type="binding site" evidence="7">
    <location>
        <position position="39"/>
    </location>
    <ligand>
        <name>Zn(2+)</name>
        <dbReference type="ChEBI" id="CHEBI:29105"/>
    </ligand>
</feature>
<comment type="cofactor">
    <cofactor evidence="7">
        <name>Zn(2+)</name>
        <dbReference type="ChEBI" id="CHEBI:29105"/>
    </cofactor>
    <text evidence="7">Binds 1 zinc ion per subunit.</text>
</comment>
<evidence type="ECO:0000256" key="6">
    <source>
        <dbReference type="ARBA" id="ARBA00048348"/>
    </source>
</evidence>
<evidence type="ECO:0000256" key="4">
    <source>
        <dbReference type="ARBA" id="ARBA00022833"/>
    </source>
</evidence>
<evidence type="ECO:0000313" key="9">
    <source>
        <dbReference type="EMBL" id="TNN15731.1"/>
    </source>
</evidence>
<dbReference type="EMBL" id="SKCS01000143">
    <property type="protein sequence ID" value="TNN15731.1"/>
    <property type="molecule type" value="Genomic_DNA"/>
</dbReference>
<reference evidence="9 10" key="1">
    <citation type="submission" date="2019-03" db="EMBL/GenBank/DDBJ databases">
        <title>An improved genome assembly of the fluke Schistosoma japonicum.</title>
        <authorList>
            <person name="Hu W."/>
            <person name="Luo F."/>
            <person name="Yin M."/>
            <person name="Mo X."/>
            <person name="Sun C."/>
            <person name="Wu Q."/>
            <person name="Zhu B."/>
            <person name="Xiang M."/>
            <person name="Wang J."/>
            <person name="Wang Y."/>
            <person name="Zhang T."/>
            <person name="Xu B."/>
            <person name="Zheng H."/>
            <person name="Feng Z."/>
        </authorList>
    </citation>
    <scope>NUCLEOTIDE SEQUENCE [LARGE SCALE GENOMIC DNA]</scope>
    <source>
        <strain evidence="9">HuSjv2</strain>
        <tissue evidence="9">Worms</tissue>
    </source>
</reference>
<dbReference type="InterPro" id="IPR001765">
    <property type="entry name" value="Carbonic_anhydrase"/>
</dbReference>
<dbReference type="PANTHER" id="PTHR11002:SF76">
    <property type="entry name" value="CARBONIC ANHYDRASE"/>
    <property type="match status" value="1"/>
</dbReference>
<name>A0A4Z2DGX9_SCHJA</name>
<proteinExistence type="inferred from homology"/>
<organism evidence="9 10">
    <name type="scientific">Schistosoma japonicum</name>
    <name type="common">Blood fluke</name>
    <dbReference type="NCBI Taxonomy" id="6182"/>
    <lineage>
        <taxon>Eukaryota</taxon>
        <taxon>Metazoa</taxon>
        <taxon>Spiralia</taxon>
        <taxon>Lophotrochozoa</taxon>
        <taxon>Platyhelminthes</taxon>
        <taxon>Trematoda</taxon>
        <taxon>Digenea</taxon>
        <taxon>Strigeidida</taxon>
        <taxon>Schistosomatoidea</taxon>
        <taxon>Schistosomatidae</taxon>
        <taxon>Schistosoma</taxon>
    </lineage>
</organism>
<comment type="function">
    <text evidence="8">Reversible hydration of carbon dioxide.</text>
</comment>
<evidence type="ECO:0000256" key="3">
    <source>
        <dbReference type="ARBA" id="ARBA00022723"/>
    </source>
</evidence>
<comment type="similarity">
    <text evidence="1 8">Belongs to the beta-class carbonic anhydrase family.</text>
</comment>
<dbReference type="Pfam" id="PF00484">
    <property type="entry name" value="Pro_CA"/>
    <property type="match status" value="1"/>
</dbReference>
<feature type="binding site" evidence="7">
    <location>
        <position position="41"/>
    </location>
    <ligand>
        <name>Zn(2+)</name>
        <dbReference type="ChEBI" id="CHEBI:29105"/>
    </ligand>
</feature>
<dbReference type="STRING" id="6182.A0A4Z2DGX9"/>
<evidence type="ECO:0000256" key="2">
    <source>
        <dbReference type="ARBA" id="ARBA00012925"/>
    </source>
</evidence>
<keyword evidence="4 7" id="KW-0862">Zinc</keyword>
<evidence type="ECO:0000256" key="7">
    <source>
        <dbReference type="PIRSR" id="PIRSR601765-1"/>
    </source>
</evidence>